<feature type="region of interest" description="Disordered" evidence="8">
    <location>
        <begin position="148"/>
        <end position="167"/>
    </location>
</feature>
<keyword evidence="11" id="KW-1185">Reference proteome</keyword>
<keyword evidence="4" id="KW-0904">Protein phosphatase</keyword>
<keyword evidence="2" id="KW-0479">Metal-binding</keyword>
<dbReference type="PANTHER" id="PTHR11668:SF484">
    <property type="entry name" value="SERINE_THREONINE-PROTEIN PHOSPHATASE PP-Z1-RELATED"/>
    <property type="match status" value="1"/>
</dbReference>
<evidence type="ECO:0000313" key="10">
    <source>
        <dbReference type="EMBL" id="KAJ5603458.1"/>
    </source>
</evidence>
<reference evidence="10" key="1">
    <citation type="journal article" date="2023" name="IMA Fungus">
        <title>Comparative genomic study of the Penicillium genus elucidates a diverse pangenome and 15 lateral gene transfer events.</title>
        <authorList>
            <person name="Petersen C."/>
            <person name="Sorensen T."/>
            <person name="Nielsen M.R."/>
            <person name="Sondergaard T.E."/>
            <person name="Sorensen J.L."/>
            <person name="Fitzpatrick D.A."/>
            <person name="Frisvad J.C."/>
            <person name="Nielsen K.L."/>
        </authorList>
    </citation>
    <scope>NUCLEOTIDE SEQUENCE</scope>
    <source>
        <strain evidence="10">IBT 12815</strain>
    </source>
</reference>
<reference evidence="10" key="2">
    <citation type="submission" date="2023-01" db="EMBL/GenBank/DDBJ databases">
        <authorList>
            <person name="Petersen C."/>
        </authorList>
    </citation>
    <scope>NUCLEOTIDE SEQUENCE</scope>
    <source>
        <strain evidence="10">IBT 12815</strain>
    </source>
</reference>
<dbReference type="Pfam" id="PF16891">
    <property type="entry name" value="STPPase_N"/>
    <property type="match status" value="1"/>
</dbReference>
<keyword evidence="5" id="KW-0464">Manganese</keyword>
<dbReference type="PRINTS" id="PR00114">
    <property type="entry name" value="STPHPHTASE"/>
</dbReference>
<dbReference type="Proteomes" id="UP001213799">
    <property type="component" value="Unassembled WGS sequence"/>
</dbReference>
<dbReference type="InterPro" id="IPR004843">
    <property type="entry name" value="Calcineurin-like_PHP"/>
</dbReference>
<dbReference type="Pfam" id="PF00149">
    <property type="entry name" value="Metallophos"/>
    <property type="match status" value="1"/>
</dbReference>
<dbReference type="InterPro" id="IPR029052">
    <property type="entry name" value="Metallo-depent_PP-like"/>
</dbReference>
<keyword evidence="3" id="KW-0378">Hydrolase</keyword>
<feature type="compositionally biased region" description="Pro residues" evidence="8">
    <location>
        <begin position="246"/>
        <end position="255"/>
    </location>
</feature>
<dbReference type="GeneID" id="81587713"/>
<evidence type="ECO:0000256" key="8">
    <source>
        <dbReference type="SAM" id="MobiDB-lite"/>
    </source>
</evidence>
<dbReference type="AlphaFoldDB" id="A0AAD6H325"/>
<dbReference type="Gene3D" id="3.60.21.10">
    <property type="match status" value="1"/>
</dbReference>
<evidence type="ECO:0000313" key="11">
    <source>
        <dbReference type="Proteomes" id="UP001213799"/>
    </source>
</evidence>
<comment type="caution">
    <text evidence="10">The sequence shown here is derived from an EMBL/GenBank/DDBJ whole genome shotgun (WGS) entry which is preliminary data.</text>
</comment>
<proteinExistence type="predicted"/>
<dbReference type="GO" id="GO:0004722">
    <property type="term" value="F:protein serine/threonine phosphatase activity"/>
    <property type="evidence" value="ECO:0007669"/>
    <property type="project" value="UniProtKB-EC"/>
</dbReference>
<feature type="region of interest" description="Disordered" evidence="8">
    <location>
        <begin position="1"/>
        <end position="44"/>
    </location>
</feature>
<dbReference type="SMART" id="SM00156">
    <property type="entry name" value="PP2Ac"/>
    <property type="match status" value="1"/>
</dbReference>
<name>A0AAD6H325_9EURO</name>
<evidence type="ECO:0000256" key="4">
    <source>
        <dbReference type="ARBA" id="ARBA00022912"/>
    </source>
</evidence>
<evidence type="ECO:0000256" key="5">
    <source>
        <dbReference type="ARBA" id="ARBA00023211"/>
    </source>
</evidence>
<dbReference type="InterPro" id="IPR031675">
    <property type="entry name" value="STPPase_N"/>
</dbReference>
<dbReference type="EMBL" id="JAQJAE010000003">
    <property type="protein sequence ID" value="KAJ5603458.1"/>
    <property type="molecule type" value="Genomic_DNA"/>
</dbReference>
<dbReference type="GO" id="GO:0005737">
    <property type="term" value="C:cytoplasm"/>
    <property type="evidence" value="ECO:0007669"/>
    <property type="project" value="TreeGrafter"/>
</dbReference>
<protein>
    <recommendedName>
        <fullName evidence="1">protein-serine/threonine phosphatase</fullName>
        <ecNumber evidence="1">3.1.3.16</ecNumber>
    </recommendedName>
</protein>
<comment type="catalytic activity">
    <reaction evidence="6">
        <text>O-phospho-L-seryl-[protein] + H2O = L-seryl-[protein] + phosphate</text>
        <dbReference type="Rhea" id="RHEA:20629"/>
        <dbReference type="Rhea" id="RHEA-COMP:9863"/>
        <dbReference type="Rhea" id="RHEA-COMP:11604"/>
        <dbReference type="ChEBI" id="CHEBI:15377"/>
        <dbReference type="ChEBI" id="CHEBI:29999"/>
        <dbReference type="ChEBI" id="CHEBI:43474"/>
        <dbReference type="ChEBI" id="CHEBI:83421"/>
        <dbReference type="EC" id="3.1.3.16"/>
    </reaction>
</comment>
<dbReference type="EC" id="3.1.3.16" evidence="1"/>
<dbReference type="PANTHER" id="PTHR11668">
    <property type="entry name" value="SERINE/THREONINE PROTEIN PHOSPHATASE"/>
    <property type="match status" value="1"/>
</dbReference>
<dbReference type="FunFam" id="3.60.21.10:FF:000026">
    <property type="entry name" value="Serine/threonine-protein phosphatase"/>
    <property type="match status" value="1"/>
</dbReference>
<feature type="domain" description="Serine/threonine specific protein phosphatases" evidence="9">
    <location>
        <begin position="338"/>
        <end position="598"/>
    </location>
</feature>
<accession>A0AAD6H325</accession>
<dbReference type="InterPro" id="IPR050341">
    <property type="entry name" value="PP1_catalytic_subunit"/>
</dbReference>
<evidence type="ECO:0000256" key="3">
    <source>
        <dbReference type="ARBA" id="ARBA00022801"/>
    </source>
</evidence>
<gene>
    <name evidence="10" type="ORF">N7537_006414</name>
</gene>
<dbReference type="SUPFAM" id="SSF56300">
    <property type="entry name" value="Metallo-dependent phosphatases"/>
    <property type="match status" value="1"/>
</dbReference>
<dbReference type="GO" id="GO:0005634">
    <property type="term" value="C:nucleus"/>
    <property type="evidence" value="ECO:0007669"/>
    <property type="project" value="TreeGrafter"/>
</dbReference>
<feature type="region of interest" description="Disordered" evidence="8">
    <location>
        <begin position="206"/>
        <end position="292"/>
    </location>
</feature>
<evidence type="ECO:0000259" key="9">
    <source>
        <dbReference type="SMART" id="SM00156"/>
    </source>
</evidence>
<evidence type="ECO:0000256" key="2">
    <source>
        <dbReference type="ARBA" id="ARBA00022723"/>
    </source>
</evidence>
<feature type="compositionally biased region" description="Low complexity" evidence="8">
    <location>
        <begin position="235"/>
        <end position="245"/>
    </location>
</feature>
<evidence type="ECO:0000256" key="6">
    <source>
        <dbReference type="ARBA" id="ARBA00047761"/>
    </source>
</evidence>
<dbReference type="GO" id="GO:0046872">
    <property type="term" value="F:metal ion binding"/>
    <property type="evidence" value="ECO:0007669"/>
    <property type="project" value="UniProtKB-KW"/>
</dbReference>
<organism evidence="10 11">
    <name type="scientific">Penicillium hordei</name>
    <dbReference type="NCBI Taxonomy" id="40994"/>
    <lineage>
        <taxon>Eukaryota</taxon>
        <taxon>Fungi</taxon>
        <taxon>Dikarya</taxon>
        <taxon>Ascomycota</taxon>
        <taxon>Pezizomycotina</taxon>
        <taxon>Eurotiomycetes</taxon>
        <taxon>Eurotiomycetidae</taxon>
        <taxon>Eurotiales</taxon>
        <taxon>Aspergillaceae</taxon>
        <taxon>Penicillium</taxon>
    </lineage>
</organism>
<dbReference type="InterPro" id="IPR006186">
    <property type="entry name" value="Ser/Thr-sp_prot-phosphatase"/>
</dbReference>
<sequence>MGQQYSPGGNAGSEDPSNPNPPFSESTSEGTIRPIRGSIGSEIPGALNSPSVPISLSGTTAWKLMEASLSKFNRLIASNSLAKHEDEVPLESWRDELSRFHVWVRTIGDHQDGPGSLIYRLTCEPHLYSQTVRLLESFQELLADLDDTISGANPTNNPQDEESEDEEGIDSIDRFTEIQHIHKNMKETLSYLNRVSAVIPKTAKPTVLSDNQTSRSDVGPVRPVGTKPVSNAGNPQSSWSGTPSTPGTPSPPSPFLPSSMSQDLKAVNSTEQSGEVNRVPKDPLGDGPPAGTSQVAVESILVKREKQSYNLKSIEIDDIISRLLDTARLTKFDQTVRLNNFEITTICVLARELLLSEPTLLEVSAPIKVVGDIHGQYADMIRIFQKCGFPPESNYLFLGNYSGRGRQSLRTILLLLCYKIKYPENIFLLRGNYECESVCRVSSFYDECKWRYNINIWKHFIDTFNCLPIAAIVSGKIFCVHGGLSPSLLHMDDIRDIARPTDIPDYGLLTDLLWSDPASGMEEDWEPNERGVGYCFCKKVINDFSDRHGFDLVCRSHMVVEGGFEFYQGRTLVTIFSAPNYCGEFDNWGAIMSVSEDLLY</sequence>
<evidence type="ECO:0000256" key="1">
    <source>
        <dbReference type="ARBA" id="ARBA00013081"/>
    </source>
</evidence>
<comment type="catalytic activity">
    <reaction evidence="7">
        <text>O-phospho-L-threonyl-[protein] + H2O = L-threonyl-[protein] + phosphate</text>
        <dbReference type="Rhea" id="RHEA:47004"/>
        <dbReference type="Rhea" id="RHEA-COMP:11060"/>
        <dbReference type="Rhea" id="RHEA-COMP:11605"/>
        <dbReference type="ChEBI" id="CHEBI:15377"/>
        <dbReference type="ChEBI" id="CHEBI:30013"/>
        <dbReference type="ChEBI" id="CHEBI:43474"/>
        <dbReference type="ChEBI" id="CHEBI:61977"/>
        <dbReference type="EC" id="3.1.3.16"/>
    </reaction>
</comment>
<evidence type="ECO:0000256" key="7">
    <source>
        <dbReference type="ARBA" id="ARBA00048336"/>
    </source>
</evidence>
<dbReference type="RefSeq" id="XP_056753256.1">
    <property type="nucleotide sequence ID" value="XM_056897471.1"/>
</dbReference>